<dbReference type="AlphaFoldDB" id="A0A9D1SJ48"/>
<sequence>MKVSEFFGKEVENAQGKSCGWVRGVLGSGGIPQFLQCFDGQEREFDIDIKNVVSCGKTIVFEDRAAARKASKNIRLGLAAYTEEGKFLGNLTEITYKNSAAVYYIDKKKYAAEEFCAGDVLILKPRRTLKEDVKDNDGAIILKKGCALTPDALKTARDAGEYFQAQMKTI</sequence>
<proteinExistence type="predicted"/>
<gene>
    <name evidence="1" type="ORF">IAB69_02770</name>
</gene>
<organism evidence="1 2">
    <name type="scientific">Candidatus Coproplasma excrementigallinarum</name>
    <dbReference type="NCBI Taxonomy" id="2840747"/>
    <lineage>
        <taxon>Bacteria</taxon>
        <taxon>Bacillati</taxon>
        <taxon>Bacillota</taxon>
        <taxon>Clostridia</taxon>
        <taxon>Eubacteriales</taxon>
        <taxon>Candidatus Coproplasma</taxon>
    </lineage>
</organism>
<reference evidence="1" key="2">
    <citation type="journal article" date="2021" name="PeerJ">
        <title>Extensive microbial diversity within the chicken gut microbiome revealed by metagenomics and culture.</title>
        <authorList>
            <person name="Gilroy R."/>
            <person name="Ravi A."/>
            <person name="Getino M."/>
            <person name="Pursley I."/>
            <person name="Horton D.L."/>
            <person name="Alikhan N.F."/>
            <person name="Baker D."/>
            <person name="Gharbi K."/>
            <person name="Hall N."/>
            <person name="Watson M."/>
            <person name="Adriaenssens E.M."/>
            <person name="Foster-Nyarko E."/>
            <person name="Jarju S."/>
            <person name="Secka A."/>
            <person name="Antonio M."/>
            <person name="Oren A."/>
            <person name="Chaudhuri R.R."/>
            <person name="La Ragione R."/>
            <person name="Hildebrand F."/>
            <person name="Pallen M.J."/>
        </authorList>
    </citation>
    <scope>NUCLEOTIDE SEQUENCE</scope>
    <source>
        <strain evidence="1">CHK195-12923</strain>
    </source>
</reference>
<reference evidence="1" key="1">
    <citation type="submission" date="2020-10" db="EMBL/GenBank/DDBJ databases">
        <authorList>
            <person name="Gilroy R."/>
        </authorList>
    </citation>
    <scope>NUCLEOTIDE SEQUENCE</scope>
    <source>
        <strain evidence="1">CHK195-12923</strain>
    </source>
</reference>
<protein>
    <submittedName>
        <fullName evidence="1">Uncharacterized protein</fullName>
    </submittedName>
</protein>
<dbReference type="EMBL" id="DVNE01000024">
    <property type="protein sequence ID" value="HIU61553.1"/>
    <property type="molecule type" value="Genomic_DNA"/>
</dbReference>
<evidence type="ECO:0000313" key="1">
    <source>
        <dbReference type="EMBL" id="HIU61553.1"/>
    </source>
</evidence>
<name>A0A9D1SJ48_9FIRM</name>
<dbReference type="Proteomes" id="UP000824110">
    <property type="component" value="Unassembled WGS sequence"/>
</dbReference>
<accession>A0A9D1SJ48</accession>
<comment type="caution">
    <text evidence="1">The sequence shown here is derived from an EMBL/GenBank/DDBJ whole genome shotgun (WGS) entry which is preliminary data.</text>
</comment>
<evidence type="ECO:0000313" key="2">
    <source>
        <dbReference type="Proteomes" id="UP000824110"/>
    </source>
</evidence>